<keyword evidence="1" id="KW-0694">RNA-binding</keyword>
<dbReference type="OrthoDB" id="4726at2759"/>
<dbReference type="SUPFAM" id="SSF54928">
    <property type="entry name" value="RNA-binding domain, RBD"/>
    <property type="match status" value="1"/>
</dbReference>
<feature type="region of interest" description="Disordered" evidence="2">
    <location>
        <begin position="408"/>
        <end position="427"/>
    </location>
</feature>
<dbReference type="Proteomes" id="UP001141806">
    <property type="component" value="Unassembled WGS sequence"/>
</dbReference>
<feature type="region of interest" description="Disordered" evidence="2">
    <location>
        <begin position="480"/>
        <end position="518"/>
    </location>
</feature>
<dbReference type="Gene3D" id="1.20.1390.10">
    <property type="entry name" value="PWI domain"/>
    <property type="match status" value="1"/>
</dbReference>
<feature type="compositionally biased region" description="Basic and acidic residues" evidence="2">
    <location>
        <begin position="191"/>
        <end position="204"/>
    </location>
</feature>
<dbReference type="PANTHER" id="PTHR14738">
    <property type="entry name" value="ZINC FINGER CCCH DOMAIN-CONTAINING PROTEIN 14"/>
    <property type="match status" value="1"/>
</dbReference>
<reference evidence="4" key="1">
    <citation type="journal article" date="2023" name="Plant J.">
        <title>The genome of the king protea, Protea cynaroides.</title>
        <authorList>
            <person name="Chang J."/>
            <person name="Duong T.A."/>
            <person name="Schoeman C."/>
            <person name="Ma X."/>
            <person name="Roodt D."/>
            <person name="Barker N."/>
            <person name="Li Z."/>
            <person name="Van de Peer Y."/>
            <person name="Mizrachi E."/>
        </authorList>
    </citation>
    <scope>NUCLEOTIDE SEQUENCE</scope>
    <source>
        <tissue evidence="4">Young leaves</tissue>
    </source>
</reference>
<dbReference type="GO" id="GO:0008143">
    <property type="term" value="F:poly(A) binding"/>
    <property type="evidence" value="ECO:0007669"/>
    <property type="project" value="InterPro"/>
</dbReference>
<evidence type="ECO:0000313" key="5">
    <source>
        <dbReference type="Proteomes" id="UP001141806"/>
    </source>
</evidence>
<dbReference type="GO" id="GO:0005634">
    <property type="term" value="C:nucleus"/>
    <property type="evidence" value="ECO:0007669"/>
    <property type="project" value="TreeGrafter"/>
</dbReference>
<dbReference type="SMART" id="SM00360">
    <property type="entry name" value="RRM"/>
    <property type="match status" value="1"/>
</dbReference>
<sequence>MEGPDGVDDRTFRVNFSGDGAARLRERVRDKLKEFMGDYTDDILVEYVIVLLRNGKHKDEAQNELNVFLGDDSDSFVSWLWDHLSSNLHLYVQPSVCNQDEIANTKSVFGENLMRDDSLQLDSESGRENYTKESRSRRNREWKGLVRDVDEPPPLRSSEIESFHPKEKTDRNSVHVKRSRSPKPLVPAKRSRQEERHQTKREVISHPSTGAPRRLLQFAVREAVGTLRPSNARIEASSKRLRSVVSTSTVDSSTDEPPQRIKSVARVSTAMTAAIKAAAEAAEDVVKVRSSVNVFDRLGHGMDVSEVTAQSPELRPSNMMETNFDPASSLVHSNFVERHEYTEELNRNMAILDGEKVLASDSASDNDGYEDISVNGHGVTDASQTGTSGGNKEGDSLTVQYSVAKNKDEVARKKRMQDQDPPNTVTNTSRKIVNISVNVNTWKPPHYQAPREGSDVENRKAVQESEVVVGKAGVQLSKENSNTIVASKEHESSTAHTQRESQKTLSATPGSYSIGRPSEDAESRTIFVSNVHFAATKDTLSRHFNKFGEVLKVVIVTDAATGQPKGSAYVEFMRKEAAENALSLNGTSFMSRILKVVKRSSIHQDTAPLMTWPRMAQASPFSARHARVPFPRGISSSFRTRPPIKAGARSLQWKRNGQSTTAGEGSASVQSGTPSNSLPSASRSLTYIRTGPKLEGNSAPA</sequence>
<dbReference type="InterPro" id="IPR040366">
    <property type="entry name" value="Nab2/ZC3H14"/>
</dbReference>
<dbReference type="InterPro" id="IPR000504">
    <property type="entry name" value="RRM_dom"/>
</dbReference>
<feature type="compositionally biased region" description="Basic and acidic residues" evidence="2">
    <location>
        <begin position="487"/>
        <end position="502"/>
    </location>
</feature>
<dbReference type="Pfam" id="PF00076">
    <property type="entry name" value="RRM_1"/>
    <property type="match status" value="1"/>
</dbReference>
<organism evidence="4 5">
    <name type="scientific">Protea cynaroides</name>
    <dbReference type="NCBI Taxonomy" id="273540"/>
    <lineage>
        <taxon>Eukaryota</taxon>
        <taxon>Viridiplantae</taxon>
        <taxon>Streptophyta</taxon>
        <taxon>Embryophyta</taxon>
        <taxon>Tracheophyta</taxon>
        <taxon>Spermatophyta</taxon>
        <taxon>Magnoliopsida</taxon>
        <taxon>Proteales</taxon>
        <taxon>Proteaceae</taxon>
        <taxon>Protea</taxon>
    </lineage>
</organism>
<evidence type="ECO:0000256" key="2">
    <source>
        <dbReference type="SAM" id="MobiDB-lite"/>
    </source>
</evidence>
<dbReference type="GO" id="GO:0005737">
    <property type="term" value="C:cytoplasm"/>
    <property type="evidence" value="ECO:0007669"/>
    <property type="project" value="TreeGrafter"/>
</dbReference>
<dbReference type="FunFam" id="1.20.1390.10:FF:000005">
    <property type="entry name" value="RNA binding (RRM/RBD/RNP motifs) family protein"/>
    <property type="match status" value="1"/>
</dbReference>
<evidence type="ECO:0000259" key="3">
    <source>
        <dbReference type="PROSITE" id="PS50102"/>
    </source>
</evidence>
<feature type="compositionally biased region" description="Basic and acidic residues" evidence="2">
    <location>
        <begin position="158"/>
        <end position="173"/>
    </location>
</feature>
<feature type="compositionally biased region" description="Polar residues" evidence="2">
    <location>
        <begin position="653"/>
        <end position="687"/>
    </location>
</feature>
<dbReference type="Pfam" id="PF01480">
    <property type="entry name" value="PWI"/>
    <property type="match status" value="1"/>
</dbReference>
<gene>
    <name evidence="4" type="ORF">NE237_010539</name>
</gene>
<dbReference type="EMBL" id="JAMYWD010000002">
    <property type="protein sequence ID" value="KAJ4979759.1"/>
    <property type="molecule type" value="Genomic_DNA"/>
</dbReference>
<evidence type="ECO:0000256" key="1">
    <source>
        <dbReference type="PROSITE-ProRule" id="PRU00176"/>
    </source>
</evidence>
<dbReference type="GO" id="GO:0043488">
    <property type="term" value="P:regulation of mRNA stability"/>
    <property type="evidence" value="ECO:0007669"/>
    <property type="project" value="InterPro"/>
</dbReference>
<feature type="region of interest" description="Disordered" evidence="2">
    <location>
        <begin position="360"/>
        <end position="397"/>
    </location>
</feature>
<evidence type="ECO:0000313" key="4">
    <source>
        <dbReference type="EMBL" id="KAJ4979759.1"/>
    </source>
</evidence>
<dbReference type="InterPro" id="IPR035979">
    <property type="entry name" value="RBD_domain_sf"/>
</dbReference>
<protein>
    <recommendedName>
        <fullName evidence="3">RRM domain-containing protein</fullName>
    </recommendedName>
</protein>
<proteinExistence type="predicted"/>
<accession>A0A9Q0KZX3</accession>
<feature type="region of interest" description="Disordered" evidence="2">
    <location>
        <begin position="632"/>
        <end position="701"/>
    </location>
</feature>
<comment type="caution">
    <text evidence="4">The sequence shown here is derived from an EMBL/GenBank/DDBJ whole genome shotgun (WGS) entry which is preliminary data.</text>
</comment>
<dbReference type="InterPro" id="IPR002483">
    <property type="entry name" value="PWI_dom"/>
</dbReference>
<dbReference type="InterPro" id="IPR012677">
    <property type="entry name" value="Nucleotide-bd_a/b_plait_sf"/>
</dbReference>
<feature type="domain" description="RRM" evidence="3">
    <location>
        <begin position="524"/>
        <end position="601"/>
    </location>
</feature>
<dbReference type="PROSITE" id="PS50102">
    <property type="entry name" value="RRM"/>
    <property type="match status" value="1"/>
</dbReference>
<dbReference type="Gene3D" id="3.30.70.330">
    <property type="match status" value="1"/>
</dbReference>
<feature type="region of interest" description="Disordered" evidence="2">
    <location>
        <begin position="119"/>
        <end position="208"/>
    </location>
</feature>
<dbReference type="FunFam" id="3.30.70.330:FF:000616">
    <property type="entry name" value="RNA binding (RRM/RBD/RNP motifs) family protein"/>
    <property type="match status" value="1"/>
</dbReference>
<dbReference type="PANTHER" id="PTHR14738:SF32">
    <property type="entry name" value="RNA BINDING (RRM_RBD_RNP MOTIFS) FAMILY PROTEIN"/>
    <property type="match status" value="1"/>
</dbReference>
<keyword evidence="5" id="KW-1185">Reference proteome</keyword>
<dbReference type="AlphaFoldDB" id="A0A9Q0KZX3"/>
<feature type="compositionally biased region" description="Basic and acidic residues" evidence="2">
    <location>
        <begin position="119"/>
        <end position="150"/>
    </location>
</feature>
<name>A0A9Q0KZX3_9MAGN</name>